<keyword evidence="15" id="KW-1185">Reference proteome</keyword>
<organism evidence="14 15">
    <name type="scientific">Zancudomyces culisetae</name>
    <name type="common">Gut fungus</name>
    <name type="synonym">Smittium culisetae</name>
    <dbReference type="NCBI Taxonomy" id="1213189"/>
    <lineage>
        <taxon>Eukaryota</taxon>
        <taxon>Fungi</taxon>
        <taxon>Fungi incertae sedis</taxon>
        <taxon>Zoopagomycota</taxon>
        <taxon>Kickxellomycotina</taxon>
        <taxon>Harpellomycetes</taxon>
        <taxon>Harpellales</taxon>
        <taxon>Legeriomycetaceae</taxon>
        <taxon>Zancudomyces</taxon>
    </lineage>
</organism>
<dbReference type="EMBL" id="LSSK01001065">
    <property type="protein sequence ID" value="OMH80840.1"/>
    <property type="molecule type" value="Genomic_DNA"/>
</dbReference>
<protein>
    <submittedName>
        <fullName evidence="14">Delta(8)-fatty-acid desaturase</fullName>
    </submittedName>
</protein>
<dbReference type="Pfam" id="PF00487">
    <property type="entry name" value="FA_desaturase"/>
    <property type="match status" value="1"/>
</dbReference>
<feature type="transmembrane region" description="Helical" evidence="12">
    <location>
        <begin position="306"/>
        <end position="324"/>
    </location>
</feature>
<keyword evidence="9" id="KW-0408">Iron</keyword>
<dbReference type="SMART" id="SM01117">
    <property type="entry name" value="Cyt-b5"/>
    <property type="match status" value="1"/>
</dbReference>
<evidence type="ECO:0000256" key="3">
    <source>
        <dbReference type="ARBA" id="ARBA00009295"/>
    </source>
</evidence>
<dbReference type="AlphaFoldDB" id="A0A1R1PIN8"/>
<dbReference type="PIRSF" id="PIRSF015921">
    <property type="entry name" value="FA_sphinglp_des"/>
    <property type="match status" value="1"/>
</dbReference>
<dbReference type="GO" id="GO:0046872">
    <property type="term" value="F:metal ion binding"/>
    <property type="evidence" value="ECO:0007669"/>
    <property type="project" value="UniProtKB-KW"/>
</dbReference>
<dbReference type="CDD" id="cd03506">
    <property type="entry name" value="Delta6-FADS-like"/>
    <property type="match status" value="1"/>
</dbReference>
<dbReference type="Proteomes" id="UP000188320">
    <property type="component" value="Unassembled WGS sequence"/>
</dbReference>
<dbReference type="InterPro" id="IPR005804">
    <property type="entry name" value="FA_desaturase_dom"/>
</dbReference>
<sequence>MTKDYVISELENVPSLVPRLTAKKLLPAYTHNELRERILKGEYLVIVDGYVLNLTGFASKHPGGAAAILNMVGKDATDEMHAMHPDEVFTKHANHYIVAKYANDVEGFSFVEDLDLEYSKPTPVDKSMKEWDGLDNKAIAEDYRKLENHLRAKNMYKCNYYNYAIEATRILAIFAGMIYFTCFGDTSSVWRVVMSSICAALLWQQEAFTAHDLGHAAVTGVNKIDTSIGLFVGDFLIGLSTGWWKDSHNVHHIVTNQPENDPDIQHLPFMAISPVFFFNDLYSTYYKRSLKFDAFSNLLVQIQHKSYYIIMTFGRYNLYVLSWVHVLFKVKGPQKYFELLGLTGFWVWYSFLLSFLPSYKLILLQIWLSHSIAAILHVQLTLSHFGMPVHSPNPETECFMVRQIRTSLDIVCPSWMDWFHGGLHFQVEHHLFPRLPRHNLPYVKTLVKKLCEKHGIKYSELSFFNANVFTLGVMENTANTLTAYLLKKS</sequence>
<dbReference type="PANTHER" id="PTHR19353:SF30">
    <property type="entry name" value="DELTA 8-(E)-SPHINGOLIPID DESATURASE"/>
    <property type="match status" value="1"/>
</dbReference>
<keyword evidence="8" id="KW-0560">Oxidoreductase</keyword>
<evidence type="ECO:0000256" key="7">
    <source>
        <dbReference type="ARBA" id="ARBA00022989"/>
    </source>
</evidence>
<dbReference type="GO" id="GO:0016020">
    <property type="term" value="C:membrane"/>
    <property type="evidence" value="ECO:0007669"/>
    <property type="project" value="UniProtKB-SubCell"/>
</dbReference>
<feature type="transmembrane region" description="Helical" evidence="12">
    <location>
        <begin position="336"/>
        <end position="356"/>
    </location>
</feature>
<dbReference type="InterPro" id="IPR036400">
    <property type="entry name" value="Cyt_B5-like_heme/steroid_sf"/>
</dbReference>
<dbReference type="GO" id="GO:0006629">
    <property type="term" value="P:lipid metabolic process"/>
    <property type="evidence" value="ECO:0007669"/>
    <property type="project" value="UniProtKB-KW"/>
</dbReference>
<dbReference type="SUPFAM" id="SSF55856">
    <property type="entry name" value="Cytochrome b5-like heme/steroid binding domain"/>
    <property type="match status" value="1"/>
</dbReference>
<dbReference type="Gene3D" id="3.10.120.10">
    <property type="entry name" value="Cytochrome b5-like heme/steroid binding domain"/>
    <property type="match status" value="1"/>
</dbReference>
<dbReference type="InterPro" id="IPR012171">
    <property type="entry name" value="Fatty_acid_desaturase"/>
</dbReference>
<dbReference type="PANTHER" id="PTHR19353">
    <property type="entry name" value="FATTY ACID DESATURASE 2"/>
    <property type="match status" value="1"/>
</dbReference>
<evidence type="ECO:0000256" key="8">
    <source>
        <dbReference type="ARBA" id="ARBA00023002"/>
    </source>
</evidence>
<keyword evidence="10" id="KW-0443">Lipid metabolism</keyword>
<dbReference type="OrthoDB" id="260091at2759"/>
<comment type="similarity">
    <text evidence="3">Belongs to the fatty acid desaturase type 1 family.</text>
</comment>
<dbReference type="InterPro" id="IPR001199">
    <property type="entry name" value="Cyt_B5-like_heme/steroid-bd"/>
</dbReference>
<keyword evidence="4" id="KW-0349">Heme</keyword>
<comment type="subcellular location">
    <subcellularLocation>
        <location evidence="1">Membrane</location>
        <topology evidence="1">Multi-pass membrane protein</topology>
    </subcellularLocation>
</comment>
<proteinExistence type="inferred from homology"/>
<evidence type="ECO:0000313" key="14">
    <source>
        <dbReference type="EMBL" id="OMH80840.1"/>
    </source>
</evidence>
<dbReference type="PROSITE" id="PS50255">
    <property type="entry name" value="CYTOCHROME_B5_2"/>
    <property type="match status" value="1"/>
</dbReference>
<evidence type="ECO:0000256" key="1">
    <source>
        <dbReference type="ARBA" id="ARBA00004141"/>
    </source>
</evidence>
<evidence type="ECO:0000259" key="13">
    <source>
        <dbReference type="PROSITE" id="PS50255"/>
    </source>
</evidence>
<keyword evidence="7 12" id="KW-1133">Transmembrane helix</keyword>
<dbReference type="GO" id="GO:0016717">
    <property type="term" value="F:oxidoreductase activity, acting on paired donors, with oxidation of a pair of donors resulting in the reduction of molecular oxygen to two molecules of water"/>
    <property type="evidence" value="ECO:0007669"/>
    <property type="project" value="TreeGrafter"/>
</dbReference>
<evidence type="ECO:0000256" key="2">
    <source>
        <dbReference type="ARBA" id="ARBA00005189"/>
    </source>
</evidence>
<dbReference type="Pfam" id="PF00173">
    <property type="entry name" value="Cyt-b5"/>
    <property type="match status" value="1"/>
</dbReference>
<evidence type="ECO:0000256" key="5">
    <source>
        <dbReference type="ARBA" id="ARBA00022692"/>
    </source>
</evidence>
<name>A0A1R1PIN8_ZANCU</name>
<comment type="caution">
    <text evidence="14">The sequence shown here is derived from an EMBL/GenBank/DDBJ whole genome shotgun (WGS) entry which is preliminary data.</text>
</comment>
<evidence type="ECO:0000256" key="6">
    <source>
        <dbReference type="ARBA" id="ARBA00022723"/>
    </source>
</evidence>
<evidence type="ECO:0000256" key="9">
    <source>
        <dbReference type="ARBA" id="ARBA00023004"/>
    </source>
</evidence>
<evidence type="ECO:0000256" key="11">
    <source>
        <dbReference type="ARBA" id="ARBA00023136"/>
    </source>
</evidence>
<keyword evidence="11 12" id="KW-0472">Membrane</keyword>
<keyword evidence="6" id="KW-0479">Metal-binding</keyword>
<gene>
    <name evidence="14" type="ORF">AX774_g5710</name>
</gene>
<evidence type="ECO:0000313" key="15">
    <source>
        <dbReference type="Proteomes" id="UP000188320"/>
    </source>
</evidence>
<evidence type="ECO:0000256" key="10">
    <source>
        <dbReference type="ARBA" id="ARBA00023098"/>
    </source>
</evidence>
<comment type="pathway">
    <text evidence="2">Lipid metabolism.</text>
</comment>
<evidence type="ECO:0000256" key="4">
    <source>
        <dbReference type="ARBA" id="ARBA00022617"/>
    </source>
</evidence>
<evidence type="ECO:0000256" key="12">
    <source>
        <dbReference type="SAM" id="Phobius"/>
    </source>
</evidence>
<reference evidence="15" key="1">
    <citation type="submission" date="2017-01" db="EMBL/GenBank/DDBJ databases">
        <authorList>
            <person name="Wang Y."/>
            <person name="White M."/>
            <person name="Kvist S."/>
            <person name="Moncalvo J.-M."/>
        </authorList>
    </citation>
    <scope>NUCLEOTIDE SEQUENCE [LARGE SCALE GENOMIC DNA]</scope>
    <source>
        <strain evidence="15">COL-18-3</strain>
    </source>
</reference>
<keyword evidence="5 12" id="KW-0812">Transmembrane</keyword>
<feature type="domain" description="Cytochrome b5 heme-binding" evidence="13">
    <location>
        <begin position="26"/>
        <end position="102"/>
    </location>
</feature>
<accession>A0A1R1PIN8</accession>